<sequence length="227" mass="25632">MAKPKKPAPTAKGDEANDVILKYLKKQNRPYSAVDVFNNLGGQVGKSNVLKALTALAEEKQIHAKLNGKQWVYVAKQDDLQVPSKEDLDAMDSKIAKLKDELAALKEETREAQAVLNGLTNSLTNEQIEQRLRELKEENSKLEERLSSLRSRSTRQQLSAEDRKRIDKNLEAMQKEWRKRKRMFNDMWAAVTENIQGSLAEFRETVGVETDEAAGLDINADLLKGLV</sequence>
<evidence type="ECO:0000256" key="6">
    <source>
        <dbReference type="ARBA" id="ARBA00023242"/>
    </source>
</evidence>
<evidence type="ECO:0000256" key="5">
    <source>
        <dbReference type="ARBA" id="ARBA00023172"/>
    </source>
</evidence>
<dbReference type="OMA" id="QKYHREW"/>
<gene>
    <name evidence="11" type="ORF">SPPG_01179</name>
</gene>
<dbReference type="EMBL" id="KQ257451">
    <property type="protein sequence ID" value="KND03717.1"/>
    <property type="molecule type" value="Genomic_DNA"/>
</dbReference>
<name>A0A0L0HRM1_SPIPD</name>
<keyword evidence="7" id="KW-0469">Meiosis</keyword>
<evidence type="ECO:0000256" key="3">
    <source>
        <dbReference type="ARBA" id="ARBA00016093"/>
    </source>
</evidence>
<dbReference type="InParanoid" id="A0A0L0HRM1"/>
<dbReference type="GO" id="GO:0010774">
    <property type="term" value="P:meiotic strand invasion involved in reciprocal meiotic recombination"/>
    <property type="evidence" value="ECO:0007669"/>
    <property type="project" value="EnsemblFungi"/>
</dbReference>
<dbReference type="InterPro" id="IPR040661">
    <property type="entry name" value="LZ3wCH"/>
</dbReference>
<feature type="domain" description="Leucine zipper with capping helix" evidence="10">
    <location>
        <begin position="160"/>
        <end position="213"/>
    </location>
</feature>
<dbReference type="AlphaFoldDB" id="A0A0L0HRM1"/>
<dbReference type="InterPro" id="IPR036388">
    <property type="entry name" value="WH-like_DNA-bd_sf"/>
</dbReference>
<dbReference type="GO" id="GO:0003690">
    <property type="term" value="F:double-stranded DNA binding"/>
    <property type="evidence" value="ECO:0007669"/>
    <property type="project" value="TreeGrafter"/>
</dbReference>
<comment type="subcellular location">
    <subcellularLocation>
        <location evidence="1">Nucleus</location>
    </subcellularLocation>
</comment>
<evidence type="ECO:0000313" key="11">
    <source>
        <dbReference type="EMBL" id="KND03717.1"/>
    </source>
</evidence>
<reference evidence="11 12" key="1">
    <citation type="submission" date="2009-08" db="EMBL/GenBank/DDBJ databases">
        <title>The Genome Sequence of Spizellomyces punctatus strain DAOM BR117.</title>
        <authorList>
            <consortium name="The Broad Institute Genome Sequencing Platform"/>
            <person name="Russ C."/>
            <person name="Cuomo C."/>
            <person name="Shea T."/>
            <person name="Young S.K."/>
            <person name="Zeng Q."/>
            <person name="Koehrsen M."/>
            <person name="Haas B."/>
            <person name="Borodovsky M."/>
            <person name="Guigo R."/>
            <person name="Alvarado L."/>
            <person name="Berlin A."/>
            <person name="Bochicchio J."/>
            <person name="Borenstein D."/>
            <person name="Chapman S."/>
            <person name="Chen Z."/>
            <person name="Engels R."/>
            <person name="Freedman E."/>
            <person name="Gellesch M."/>
            <person name="Goldberg J."/>
            <person name="Griggs A."/>
            <person name="Gujja S."/>
            <person name="Heiman D."/>
            <person name="Hepburn T."/>
            <person name="Howarth C."/>
            <person name="Jen D."/>
            <person name="Larson L."/>
            <person name="Lewis B."/>
            <person name="Mehta T."/>
            <person name="Park D."/>
            <person name="Pearson M."/>
            <person name="Roberts A."/>
            <person name="Saif S."/>
            <person name="Shenoy N."/>
            <person name="Sisk P."/>
            <person name="Stolte C."/>
            <person name="Sykes S."/>
            <person name="Thomson T."/>
            <person name="Walk T."/>
            <person name="White J."/>
            <person name="Yandava C."/>
            <person name="Burger G."/>
            <person name="Gray M.W."/>
            <person name="Holland P.W.H."/>
            <person name="King N."/>
            <person name="Lang F.B.F."/>
            <person name="Roger A.J."/>
            <person name="Ruiz-Trillo I."/>
            <person name="Lander E."/>
            <person name="Nusbaum C."/>
        </authorList>
    </citation>
    <scope>NUCLEOTIDE SEQUENCE [LARGE SCALE GENOMIC DNA]</scope>
    <source>
        <strain evidence="11 12">DAOM BR117</strain>
    </source>
</reference>
<feature type="coiled-coil region" evidence="8">
    <location>
        <begin position="88"/>
        <end position="152"/>
    </location>
</feature>
<dbReference type="VEuPathDB" id="FungiDB:SPPG_01179"/>
<dbReference type="PANTHER" id="PTHR15938:SF0">
    <property type="entry name" value="HOMOLOGOUS-PAIRING PROTEIN 2 HOMOLOG"/>
    <property type="match status" value="1"/>
</dbReference>
<dbReference type="Pfam" id="PF07106">
    <property type="entry name" value="WHD_TBPIP"/>
    <property type="match status" value="1"/>
</dbReference>
<comment type="similarity">
    <text evidence="2">Belongs to the HOP2 family.</text>
</comment>
<evidence type="ECO:0000256" key="2">
    <source>
        <dbReference type="ARBA" id="ARBA00007922"/>
    </source>
</evidence>
<dbReference type="GO" id="GO:0120231">
    <property type="term" value="C:DNA recombinase auxiliary factor complex"/>
    <property type="evidence" value="ECO:0007669"/>
    <property type="project" value="EnsemblFungi"/>
</dbReference>
<dbReference type="OrthoDB" id="272266at2759"/>
<accession>A0A0L0HRM1</accession>
<evidence type="ECO:0000256" key="1">
    <source>
        <dbReference type="ARBA" id="ARBA00004123"/>
    </source>
</evidence>
<evidence type="ECO:0000256" key="8">
    <source>
        <dbReference type="SAM" id="Coils"/>
    </source>
</evidence>
<evidence type="ECO:0000259" key="10">
    <source>
        <dbReference type="Pfam" id="PF18517"/>
    </source>
</evidence>
<dbReference type="STRING" id="645134.A0A0L0HRM1"/>
<dbReference type="Pfam" id="PF18517">
    <property type="entry name" value="LZ3wCH"/>
    <property type="match status" value="1"/>
</dbReference>
<proteinExistence type="inferred from homology"/>
<organism evidence="11 12">
    <name type="scientific">Spizellomyces punctatus (strain DAOM BR117)</name>
    <dbReference type="NCBI Taxonomy" id="645134"/>
    <lineage>
        <taxon>Eukaryota</taxon>
        <taxon>Fungi</taxon>
        <taxon>Fungi incertae sedis</taxon>
        <taxon>Chytridiomycota</taxon>
        <taxon>Chytridiomycota incertae sedis</taxon>
        <taxon>Chytridiomycetes</taxon>
        <taxon>Spizellomycetales</taxon>
        <taxon>Spizellomycetaceae</taxon>
        <taxon>Spizellomyces</taxon>
    </lineage>
</organism>
<evidence type="ECO:0000259" key="9">
    <source>
        <dbReference type="Pfam" id="PF07106"/>
    </source>
</evidence>
<dbReference type="GO" id="GO:0000785">
    <property type="term" value="C:chromatin"/>
    <property type="evidence" value="ECO:0007669"/>
    <property type="project" value="EnsemblFungi"/>
</dbReference>
<dbReference type="GeneID" id="27684863"/>
<dbReference type="Proteomes" id="UP000053201">
    <property type="component" value="Unassembled WGS sequence"/>
</dbReference>
<dbReference type="GO" id="GO:0120230">
    <property type="term" value="F:recombinase activator activity"/>
    <property type="evidence" value="ECO:0007669"/>
    <property type="project" value="EnsemblFungi"/>
</dbReference>
<dbReference type="PANTHER" id="PTHR15938">
    <property type="entry name" value="TBP-1 INTERACTING PROTEIN"/>
    <property type="match status" value="1"/>
</dbReference>
<keyword evidence="4 8" id="KW-0175">Coiled coil</keyword>
<dbReference type="GO" id="GO:0007129">
    <property type="term" value="P:homologous chromosome pairing at meiosis"/>
    <property type="evidence" value="ECO:0007669"/>
    <property type="project" value="EnsemblFungi"/>
</dbReference>
<dbReference type="FunCoup" id="A0A0L0HRM1">
    <property type="interactions" value="225"/>
</dbReference>
<protein>
    <recommendedName>
        <fullName evidence="3">Homologous-pairing protein 2 homolog</fullName>
    </recommendedName>
</protein>
<dbReference type="GO" id="GO:0000794">
    <property type="term" value="C:condensed nuclear chromosome"/>
    <property type="evidence" value="ECO:0007669"/>
    <property type="project" value="TreeGrafter"/>
</dbReference>
<evidence type="ECO:0000313" key="12">
    <source>
        <dbReference type="Proteomes" id="UP000053201"/>
    </source>
</evidence>
<dbReference type="GO" id="GO:0000709">
    <property type="term" value="P:meiotic joint molecule formation"/>
    <property type="evidence" value="ECO:0007669"/>
    <property type="project" value="EnsemblFungi"/>
</dbReference>
<dbReference type="Gene3D" id="1.10.10.10">
    <property type="entry name" value="Winged helix-like DNA-binding domain superfamily/Winged helix DNA-binding domain"/>
    <property type="match status" value="1"/>
</dbReference>
<keyword evidence="12" id="KW-1185">Reference proteome</keyword>
<dbReference type="RefSeq" id="XP_016611756.1">
    <property type="nucleotide sequence ID" value="XM_016749505.1"/>
</dbReference>
<dbReference type="InterPro" id="IPR010776">
    <property type="entry name" value="Hop2_WH_dom"/>
</dbReference>
<feature type="domain" description="Homologous-pairing protein 2 winged helix" evidence="9">
    <location>
        <begin position="15"/>
        <end position="76"/>
    </location>
</feature>
<evidence type="ECO:0000256" key="4">
    <source>
        <dbReference type="ARBA" id="ARBA00023054"/>
    </source>
</evidence>
<keyword evidence="6" id="KW-0539">Nucleus</keyword>
<dbReference type="eggNOG" id="KOG4603">
    <property type="taxonomic scope" value="Eukaryota"/>
</dbReference>
<keyword evidence="5" id="KW-0233">DNA recombination</keyword>
<evidence type="ECO:0000256" key="7">
    <source>
        <dbReference type="ARBA" id="ARBA00023254"/>
    </source>
</evidence>